<sequence>MDTVVIFESMWGNTAAIAHAIARGFGAGAAALTTDQATPSRLERARLVVAGSPVHALGLPTEVSRASAAAKNQPGSIPADTTHPAMREWLAAVPTGPRLYAAFETRIVGPLGHGAATAISRALTGAGYEQPGPPTYFTVAMRQRTQEPAAMLLPGQEQHAFEWGIRLRLLLNNLV</sequence>
<dbReference type="Proteomes" id="UP001157125">
    <property type="component" value="Unassembled WGS sequence"/>
</dbReference>
<evidence type="ECO:0000313" key="2">
    <source>
        <dbReference type="EMBL" id="GMA34423.1"/>
    </source>
</evidence>
<comment type="caution">
    <text evidence="2">The sequence shown here is derived from an EMBL/GenBank/DDBJ whole genome shotgun (WGS) entry which is preliminary data.</text>
</comment>
<keyword evidence="3" id="KW-1185">Reference proteome</keyword>
<gene>
    <name evidence="2" type="ORF">GCM10025876_06270</name>
</gene>
<feature type="domain" description="Flavodoxin-like" evidence="1">
    <location>
        <begin position="3"/>
        <end position="168"/>
    </location>
</feature>
<evidence type="ECO:0000259" key="1">
    <source>
        <dbReference type="PROSITE" id="PS50902"/>
    </source>
</evidence>
<dbReference type="SUPFAM" id="SSF52218">
    <property type="entry name" value="Flavoproteins"/>
    <property type="match status" value="1"/>
</dbReference>
<protein>
    <recommendedName>
        <fullName evidence="1">Flavodoxin-like domain-containing protein</fullName>
    </recommendedName>
</protein>
<dbReference type="InterPro" id="IPR029039">
    <property type="entry name" value="Flavoprotein-like_sf"/>
</dbReference>
<name>A0ABQ6IBE0_9MICO</name>
<proteinExistence type="predicted"/>
<organism evidence="2 3">
    <name type="scientific">Demequina litorisediminis</name>
    <dbReference type="NCBI Taxonomy" id="1849022"/>
    <lineage>
        <taxon>Bacteria</taxon>
        <taxon>Bacillati</taxon>
        <taxon>Actinomycetota</taxon>
        <taxon>Actinomycetes</taxon>
        <taxon>Micrococcales</taxon>
        <taxon>Demequinaceae</taxon>
        <taxon>Demequina</taxon>
    </lineage>
</organism>
<dbReference type="InterPro" id="IPR001226">
    <property type="entry name" value="Flavodoxin_CS"/>
</dbReference>
<accession>A0ABQ6IBE0</accession>
<dbReference type="PROSITE" id="PS50902">
    <property type="entry name" value="FLAVODOXIN_LIKE"/>
    <property type="match status" value="1"/>
</dbReference>
<dbReference type="PROSITE" id="PS00201">
    <property type="entry name" value="FLAVODOXIN"/>
    <property type="match status" value="1"/>
</dbReference>
<dbReference type="Gene3D" id="3.40.50.360">
    <property type="match status" value="1"/>
</dbReference>
<dbReference type="InterPro" id="IPR008254">
    <property type="entry name" value="Flavodoxin/NO_synth"/>
</dbReference>
<dbReference type="EMBL" id="BSUN01000001">
    <property type="protein sequence ID" value="GMA34423.1"/>
    <property type="molecule type" value="Genomic_DNA"/>
</dbReference>
<evidence type="ECO:0000313" key="3">
    <source>
        <dbReference type="Proteomes" id="UP001157125"/>
    </source>
</evidence>
<reference evidence="3" key="1">
    <citation type="journal article" date="2019" name="Int. J. Syst. Evol. Microbiol.">
        <title>The Global Catalogue of Microorganisms (GCM) 10K type strain sequencing project: providing services to taxonomists for standard genome sequencing and annotation.</title>
        <authorList>
            <consortium name="The Broad Institute Genomics Platform"/>
            <consortium name="The Broad Institute Genome Sequencing Center for Infectious Disease"/>
            <person name="Wu L."/>
            <person name="Ma J."/>
        </authorList>
    </citation>
    <scope>NUCLEOTIDE SEQUENCE [LARGE SCALE GENOMIC DNA]</scope>
    <source>
        <strain evidence="3">NBRC 112299</strain>
    </source>
</reference>